<evidence type="ECO:0000313" key="2">
    <source>
        <dbReference type="Proteomes" id="UP000315369"/>
    </source>
</evidence>
<dbReference type="AlphaFoldDB" id="A0A540WKI2"/>
<evidence type="ECO:0000313" key="1">
    <source>
        <dbReference type="EMBL" id="TQF09511.1"/>
    </source>
</evidence>
<organism evidence="1 2">
    <name type="scientific">Myxococcus llanfairpwllgwyngyllgogerychwyrndrobwllllantysiliogogogochensis</name>
    <dbReference type="NCBI Taxonomy" id="2590453"/>
    <lineage>
        <taxon>Bacteria</taxon>
        <taxon>Pseudomonadati</taxon>
        <taxon>Myxococcota</taxon>
        <taxon>Myxococcia</taxon>
        <taxon>Myxococcales</taxon>
        <taxon>Cystobacterineae</taxon>
        <taxon>Myxococcaceae</taxon>
        <taxon>Myxococcus</taxon>
    </lineage>
</organism>
<reference evidence="1 2" key="1">
    <citation type="submission" date="2019-06" db="EMBL/GenBank/DDBJ databases">
        <authorList>
            <person name="Livingstone P."/>
            <person name="Whitworth D."/>
        </authorList>
    </citation>
    <scope>NUCLEOTIDE SEQUENCE [LARGE SCALE GENOMIC DNA]</scope>
    <source>
        <strain evidence="1 2">AM401</strain>
    </source>
</reference>
<protein>
    <submittedName>
        <fullName evidence="1">Uncharacterized protein</fullName>
    </submittedName>
</protein>
<dbReference type="EMBL" id="VIFM01000337">
    <property type="protein sequence ID" value="TQF09511.1"/>
    <property type="molecule type" value="Genomic_DNA"/>
</dbReference>
<comment type="caution">
    <text evidence="1">The sequence shown here is derived from an EMBL/GenBank/DDBJ whole genome shotgun (WGS) entry which is preliminary data.</text>
</comment>
<proteinExistence type="predicted"/>
<dbReference type="Proteomes" id="UP000315369">
    <property type="component" value="Unassembled WGS sequence"/>
</dbReference>
<keyword evidence="2" id="KW-1185">Reference proteome</keyword>
<accession>A0A540WKI2</accession>
<name>A0A540WKI2_9BACT</name>
<gene>
    <name evidence="1" type="ORF">FJV41_44215</name>
</gene>
<sequence length="293" mass="32474">MSLLAIAAPGPQSPEPRAVAAVTNARARMPGIERTYNLFYYDERGARGPGEDIARPARISSLQGELRVAVVGLREGEVDLRVTVRAQAYFESSRGSGLHSESSITQLQATVYVLLDARGAALVTYFEPGLEPWKRDILRSIVAASQFVRPEVQGEKGETWRTQELDVTGAYAARYQHHPSVHPYRKYQRTKEHYLRLSRPDGLHPLAASVQVSLNARTDFYLGEDTWPELVEAREYRAMTSTVGEVPPSAQKLSMTLSRVTSRRAPELIGALELQRPRLDAVPLSTRVLVPGG</sequence>